<comment type="subcellular location">
    <subcellularLocation>
        <location evidence="1">Membrane</location>
        <topology evidence="1">Multi-pass membrane protein</topology>
    </subcellularLocation>
</comment>
<evidence type="ECO:0000256" key="7">
    <source>
        <dbReference type="SAM" id="Phobius"/>
    </source>
</evidence>
<feature type="domain" description="Major facilitator superfamily (MFS) profile" evidence="8">
    <location>
        <begin position="66"/>
        <end position="566"/>
    </location>
</feature>
<dbReference type="AlphaFoldDB" id="A0A9P8PWB6"/>
<feature type="compositionally biased region" description="Basic and acidic residues" evidence="6">
    <location>
        <begin position="1"/>
        <end position="11"/>
    </location>
</feature>
<evidence type="ECO:0000256" key="6">
    <source>
        <dbReference type="SAM" id="MobiDB-lite"/>
    </source>
</evidence>
<feature type="transmembrane region" description="Helical" evidence="7">
    <location>
        <begin position="131"/>
        <end position="150"/>
    </location>
</feature>
<feature type="transmembrane region" description="Helical" evidence="7">
    <location>
        <begin position="260"/>
        <end position="281"/>
    </location>
</feature>
<dbReference type="InterPro" id="IPR036259">
    <property type="entry name" value="MFS_trans_sf"/>
</dbReference>
<evidence type="ECO:0000256" key="4">
    <source>
        <dbReference type="ARBA" id="ARBA00022989"/>
    </source>
</evidence>
<feature type="transmembrane region" description="Helical" evidence="7">
    <location>
        <begin position="287"/>
        <end position="306"/>
    </location>
</feature>
<feature type="transmembrane region" description="Helical" evidence="7">
    <location>
        <begin position="396"/>
        <end position="420"/>
    </location>
</feature>
<keyword evidence="4 7" id="KW-1133">Transmembrane helix</keyword>
<feature type="transmembrane region" description="Helical" evidence="7">
    <location>
        <begin position="100"/>
        <end position="119"/>
    </location>
</feature>
<accession>A0A9P8PWB6</accession>
<evidence type="ECO:0000256" key="3">
    <source>
        <dbReference type="ARBA" id="ARBA00022692"/>
    </source>
</evidence>
<dbReference type="InterPro" id="IPR011701">
    <property type="entry name" value="MFS"/>
</dbReference>
<comment type="caution">
    <text evidence="9">The sequence shown here is derived from an EMBL/GenBank/DDBJ whole genome shotgun (WGS) entry which is preliminary data.</text>
</comment>
<sequence>MGNNDKNEEGLHISQLEVTDSFQLQDFPNDEEEGEEDSFQIEDELYDLEHNSIENKLIHKNNVPLILFILWSGNFLTQLDGTIVSTTMSNIASDFNQSDLVTWIATSYLLTSTSFQPLFGKTSDILGRKTLLLIAQAFFTLGIFLSSISINIQTLALARAVAGVGGAGVFALSSIVITDLVSLSERSIYMGYGTIVASVSQMLGGPVGGWCMVTIGWRYMFLLQVPFLLLIMFLLTRIDIHVDHIPAPSVRYSKQNLKRIDYQGIILLNIIVSSLIFLLSIDDLSKFVQFLLVVIFIISSIGFYYVENYVVVEKVIDFEILKGIIGAFSFVHGVSTLGFYMSLFIVPLYLQTIQEIEVANIGYFMMFLVIATSVGSLFSGFIIRKHNKSELDTMKIGIASSFWFLIIQIIGYVGVFYLIVDTYPLSKSFSWKFNLISALVITGLGIGGFGIGIAIFVIGKVGKKGQASANTVVSLIKSLGNVLGVSISLSSYTNSIKFDLNQFFDDKDIVNKLIKDSNFIKDGLPQEYLEHVLNIYKDGLVKSFHPGLILSFIGIIVMALGYAKVRSWNRL</sequence>
<keyword evidence="5 7" id="KW-0472">Membrane</keyword>
<dbReference type="Gene3D" id="1.20.1720.10">
    <property type="entry name" value="Multidrug resistance protein D"/>
    <property type="match status" value="1"/>
</dbReference>
<feature type="transmembrane region" description="Helical" evidence="7">
    <location>
        <begin position="156"/>
        <end position="177"/>
    </location>
</feature>
<feature type="transmembrane region" description="Helical" evidence="7">
    <location>
        <begin position="221"/>
        <end position="240"/>
    </location>
</feature>
<keyword evidence="3 7" id="KW-0812">Transmembrane</keyword>
<feature type="transmembrane region" description="Helical" evidence="7">
    <location>
        <begin position="65"/>
        <end position="88"/>
    </location>
</feature>
<reference evidence="9" key="1">
    <citation type="journal article" date="2021" name="Open Biol.">
        <title>Shared evolutionary footprints suggest mitochondrial oxidative damage underlies multiple complex I losses in fungi.</title>
        <authorList>
            <person name="Schikora-Tamarit M.A."/>
            <person name="Marcet-Houben M."/>
            <person name="Nosek J."/>
            <person name="Gabaldon T."/>
        </authorList>
    </citation>
    <scope>NUCLEOTIDE SEQUENCE</scope>
    <source>
        <strain evidence="9">CBS6341</strain>
    </source>
</reference>
<dbReference type="Pfam" id="PF07690">
    <property type="entry name" value="MFS_1"/>
    <property type="match status" value="1"/>
</dbReference>
<dbReference type="SUPFAM" id="SSF103473">
    <property type="entry name" value="MFS general substrate transporter"/>
    <property type="match status" value="1"/>
</dbReference>
<organism evidence="9 10">
    <name type="scientific">Wickerhamomyces mucosus</name>
    <dbReference type="NCBI Taxonomy" id="1378264"/>
    <lineage>
        <taxon>Eukaryota</taxon>
        <taxon>Fungi</taxon>
        <taxon>Dikarya</taxon>
        <taxon>Ascomycota</taxon>
        <taxon>Saccharomycotina</taxon>
        <taxon>Saccharomycetes</taxon>
        <taxon>Phaffomycetales</taxon>
        <taxon>Wickerhamomycetaceae</taxon>
        <taxon>Wickerhamomyces</taxon>
    </lineage>
</organism>
<comment type="similarity">
    <text evidence="2">Belongs to the major facilitator superfamily.</text>
</comment>
<dbReference type="OrthoDB" id="10021397at2759"/>
<evidence type="ECO:0000259" key="8">
    <source>
        <dbReference type="PROSITE" id="PS50850"/>
    </source>
</evidence>
<evidence type="ECO:0000256" key="2">
    <source>
        <dbReference type="ARBA" id="ARBA00008335"/>
    </source>
</evidence>
<reference evidence="9" key="2">
    <citation type="submission" date="2021-01" db="EMBL/GenBank/DDBJ databases">
        <authorList>
            <person name="Schikora-Tamarit M.A."/>
        </authorList>
    </citation>
    <scope>NUCLEOTIDE SEQUENCE</scope>
    <source>
        <strain evidence="9">CBS6341</strain>
    </source>
</reference>
<protein>
    <recommendedName>
        <fullName evidence="8">Major facilitator superfamily (MFS) profile domain-containing protein</fullName>
    </recommendedName>
</protein>
<feature type="region of interest" description="Disordered" evidence="6">
    <location>
        <begin position="1"/>
        <end position="21"/>
    </location>
</feature>
<dbReference type="Proteomes" id="UP000769528">
    <property type="component" value="Unassembled WGS sequence"/>
</dbReference>
<feature type="transmembrane region" description="Helical" evidence="7">
    <location>
        <begin position="361"/>
        <end position="384"/>
    </location>
</feature>
<feature type="transmembrane region" description="Helical" evidence="7">
    <location>
        <begin position="189"/>
        <end position="215"/>
    </location>
</feature>
<dbReference type="Gene3D" id="1.20.1250.20">
    <property type="entry name" value="MFS general substrate transporter like domains"/>
    <property type="match status" value="1"/>
</dbReference>
<evidence type="ECO:0000256" key="1">
    <source>
        <dbReference type="ARBA" id="ARBA00004141"/>
    </source>
</evidence>
<dbReference type="InterPro" id="IPR020846">
    <property type="entry name" value="MFS_dom"/>
</dbReference>
<name>A0A9P8PWB6_9ASCO</name>
<feature type="transmembrane region" description="Helical" evidence="7">
    <location>
        <begin position="544"/>
        <end position="563"/>
    </location>
</feature>
<evidence type="ECO:0000313" key="10">
    <source>
        <dbReference type="Proteomes" id="UP000769528"/>
    </source>
</evidence>
<feature type="transmembrane region" description="Helical" evidence="7">
    <location>
        <begin position="327"/>
        <end position="349"/>
    </location>
</feature>
<proteinExistence type="inferred from homology"/>
<gene>
    <name evidence="9" type="ORF">WICMUC_001373</name>
</gene>
<feature type="transmembrane region" description="Helical" evidence="7">
    <location>
        <begin position="435"/>
        <end position="459"/>
    </location>
</feature>
<evidence type="ECO:0000313" key="9">
    <source>
        <dbReference type="EMBL" id="KAH3678564.1"/>
    </source>
</evidence>
<dbReference type="PANTHER" id="PTHR23501:SF47">
    <property type="entry name" value="VACUOLAR BASIC AMINO ACID TRANSPORTER 1"/>
    <property type="match status" value="1"/>
</dbReference>
<dbReference type="GO" id="GO:0000329">
    <property type="term" value="C:fungal-type vacuole membrane"/>
    <property type="evidence" value="ECO:0007669"/>
    <property type="project" value="TreeGrafter"/>
</dbReference>
<dbReference type="EMBL" id="JAEUBF010000438">
    <property type="protein sequence ID" value="KAH3678564.1"/>
    <property type="molecule type" value="Genomic_DNA"/>
</dbReference>
<dbReference type="PROSITE" id="PS50850">
    <property type="entry name" value="MFS"/>
    <property type="match status" value="1"/>
</dbReference>
<dbReference type="PANTHER" id="PTHR23501">
    <property type="entry name" value="MAJOR FACILITATOR SUPERFAMILY"/>
    <property type="match status" value="1"/>
</dbReference>
<keyword evidence="10" id="KW-1185">Reference proteome</keyword>
<dbReference type="GO" id="GO:0015174">
    <property type="term" value="F:basic amino acid transmembrane transporter activity"/>
    <property type="evidence" value="ECO:0007669"/>
    <property type="project" value="TreeGrafter"/>
</dbReference>
<evidence type="ECO:0000256" key="5">
    <source>
        <dbReference type="ARBA" id="ARBA00023136"/>
    </source>
</evidence>
<feature type="transmembrane region" description="Helical" evidence="7">
    <location>
        <begin position="471"/>
        <end position="492"/>
    </location>
</feature>